<accession>A0ABT2FL36</accession>
<dbReference type="EMBL" id="JAKOGG010000006">
    <property type="protein sequence ID" value="MCS4557028.1"/>
    <property type="molecule type" value="Genomic_DNA"/>
</dbReference>
<evidence type="ECO:0000313" key="2">
    <source>
        <dbReference type="Proteomes" id="UP001201549"/>
    </source>
</evidence>
<gene>
    <name evidence="1" type="primary">imuA</name>
    <name evidence="1" type="ORF">L9G74_11290</name>
</gene>
<dbReference type="SUPFAM" id="SSF52540">
    <property type="entry name" value="P-loop containing nucleoside triphosphate hydrolases"/>
    <property type="match status" value="1"/>
</dbReference>
<reference evidence="1 2" key="1">
    <citation type="submission" date="2022-02" db="EMBL/GenBank/DDBJ databases">
        <authorList>
            <person name="Zhuang L."/>
        </authorList>
    </citation>
    <scope>NUCLEOTIDE SEQUENCE [LARGE SCALE GENOMIC DNA]</scope>
    <source>
        <strain evidence="1 2">C32</strain>
    </source>
</reference>
<dbReference type="RefSeq" id="WP_238896461.1">
    <property type="nucleotide sequence ID" value="NZ_JAKOGG010000006.1"/>
</dbReference>
<dbReference type="Gene3D" id="3.40.50.300">
    <property type="entry name" value="P-loop containing nucleotide triphosphate hydrolases"/>
    <property type="match status" value="1"/>
</dbReference>
<dbReference type="InterPro" id="IPR047610">
    <property type="entry name" value="ImuA_translesion"/>
</dbReference>
<evidence type="ECO:0000313" key="1">
    <source>
        <dbReference type="EMBL" id="MCS4557028.1"/>
    </source>
</evidence>
<sequence length="261" mass="28010">MHLPSQPALTSLLNRQDLWLGEQAATQLHGMSTGFAELTQHLPYWPAHGVCELYSQGLGCGELGLLQPLMHAVCSASEPAPIMLIAPPALPNAFGLALLQLPPERFIWLNISSAREALWAMEQVLHSGSCGLVIGWFEQLSLKAARRLQLAAEEGNSLGFCVLPLTQAGNQHPLPLKLALQADSSAVRLSILKRRGGWPVNDIALPHVAVPMWRKMALAAAAEPARFTSPREPIARQQTAVGSLSFLPAANDHAAAEAQDG</sequence>
<dbReference type="NCBIfam" id="NF033429">
    <property type="entry name" value="ImuA_translesion"/>
    <property type="match status" value="1"/>
</dbReference>
<dbReference type="Proteomes" id="UP001201549">
    <property type="component" value="Unassembled WGS sequence"/>
</dbReference>
<reference evidence="2" key="2">
    <citation type="submission" date="2023-07" db="EMBL/GenBank/DDBJ databases">
        <title>Shewanella mangrovi sp. nov., an acetaldehyde- degrading bacterium isolated from mangrove sediment.</title>
        <authorList>
            <person name="Liu Y."/>
        </authorList>
    </citation>
    <scope>NUCLEOTIDE SEQUENCE [LARGE SCALE GENOMIC DNA]</scope>
    <source>
        <strain evidence="2">C32</strain>
    </source>
</reference>
<keyword evidence="2" id="KW-1185">Reference proteome</keyword>
<proteinExistence type="predicted"/>
<organism evidence="1 2">
    <name type="scientific">Shewanella electrica</name>
    <dbReference type="NCBI Taxonomy" id="515560"/>
    <lineage>
        <taxon>Bacteria</taxon>
        <taxon>Pseudomonadati</taxon>
        <taxon>Pseudomonadota</taxon>
        <taxon>Gammaproteobacteria</taxon>
        <taxon>Alteromonadales</taxon>
        <taxon>Shewanellaceae</taxon>
        <taxon>Shewanella</taxon>
    </lineage>
</organism>
<dbReference type="PIRSF" id="PIRSF037290">
    <property type="entry name" value="UCP037290"/>
    <property type="match status" value="1"/>
</dbReference>
<dbReference type="InterPro" id="IPR017166">
    <property type="entry name" value="UCP037290"/>
</dbReference>
<dbReference type="InterPro" id="IPR027417">
    <property type="entry name" value="P-loop_NTPase"/>
</dbReference>
<protein>
    <submittedName>
        <fullName evidence="1">Translesion DNA synthesis-associated protein ImuA</fullName>
    </submittedName>
</protein>
<name>A0ABT2FL36_9GAMM</name>
<comment type="caution">
    <text evidence="1">The sequence shown here is derived from an EMBL/GenBank/DDBJ whole genome shotgun (WGS) entry which is preliminary data.</text>
</comment>